<dbReference type="OrthoDB" id="366726at2"/>
<organism evidence="3 4">
    <name type="scientific">Bordetella genomosp. 5</name>
    <dbReference type="NCBI Taxonomy" id="1395608"/>
    <lineage>
        <taxon>Bacteria</taxon>
        <taxon>Pseudomonadati</taxon>
        <taxon>Pseudomonadota</taxon>
        <taxon>Betaproteobacteria</taxon>
        <taxon>Burkholderiales</taxon>
        <taxon>Alcaligenaceae</taxon>
        <taxon>Bordetella</taxon>
    </lineage>
</organism>
<dbReference type="RefSeq" id="WP_094802727.1">
    <property type="nucleotide sequence ID" value="NZ_NEVP01000011.1"/>
</dbReference>
<sequence length="440" mass="47892">MRILRPTLAAALLAACGPALAGTVTVITSFPKDLTQAYKTAFEKANPGITLEILNKNTVAGIAFVRETPAGQRPEVFWASAPDAFEVLNRDKLLAKAPDALNKNVPDKIGSYPINDPSGMYMGQALAGYGIMYNTRYLKAHKLTPPVEWKDLLAPQWFGHVGITAPSRSGTMHLTVETILQGEGWDEGWQTLLRMSGNASAVTERSFGVPDGVNNGQFAAGPVIDFFGLSSKYSKFPVEFVYPSETAIVPANIALIDGAKNSEEGKKFIAFTLSEAGQELLLEPKISRLPVLPYDQMKGKIPEGYPDPAEIAKRSKVHFDADLSQSRYYVVQSLYDQTITFRLKELQAATRAIYEAEAKLGDKAKSGKPAELLAQARKLAWAPLVDGKRAADPAFLKIFAGNKKDAAVNQQITQMEGEWNGKARANYEEAVKLARQAAAL</sequence>
<evidence type="ECO:0000313" key="3">
    <source>
        <dbReference type="EMBL" id="OZI46762.1"/>
    </source>
</evidence>
<gene>
    <name evidence="3" type="ORF">CAL25_18935</name>
</gene>
<dbReference type="Pfam" id="PF13343">
    <property type="entry name" value="SBP_bac_6"/>
    <property type="match status" value="1"/>
</dbReference>
<keyword evidence="1 2" id="KW-0732">Signal</keyword>
<dbReference type="AlphaFoldDB" id="A0A261TBX6"/>
<comment type="caution">
    <text evidence="3">The sequence shown here is derived from an EMBL/GenBank/DDBJ whole genome shotgun (WGS) entry which is preliminary data.</text>
</comment>
<evidence type="ECO:0000256" key="1">
    <source>
        <dbReference type="ARBA" id="ARBA00022729"/>
    </source>
</evidence>
<accession>A0A261TBX6</accession>
<dbReference type="SUPFAM" id="SSF53850">
    <property type="entry name" value="Periplasmic binding protein-like II"/>
    <property type="match status" value="1"/>
</dbReference>
<feature type="chain" id="PRO_5012831035" evidence="2">
    <location>
        <begin position="22"/>
        <end position="440"/>
    </location>
</feature>
<dbReference type="EMBL" id="NEVP01000011">
    <property type="protein sequence ID" value="OZI46762.1"/>
    <property type="molecule type" value="Genomic_DNA"/>
</dbReference>
<keyword evidence="4" id="KW-1185">Reference proteome</keyword>
<evidence type="ECO:0000313" key="4">
    <source>
        <dbReference type="Proteomes" id="UP000216913"/>
    </source>
</evidence>
<feature type="signal peptide" evidence="2">
    <location>
        <begin position="1"/>
        <end position="21"/>
    </location>
</feature>
<reference evidence="3 4" key="1">
    <citation type="submission" date="2017-05" db="EMBL/GenBank/DDBJ databases">
        <title>Complete and WGS of Bordetella genogroups.</title>
        <authorList>
            <person name="Spilker T."/>
            <person name="LiPuma J."/>
        </authorList>
    </citation>
    <scope>NUCLEOTIDE SEQUENCE [LARGE SCALE GENOMIC DNA]</scope>
    <source>
        <strain evidence="3 4">AU10456</strain>
    </source>
</reference>
<evidence type="ECO:0000256" key="2">
    <source>
        <dbReference type="SAM" id="SignalP"/>
    </source>
</evidence>
<protein>
    <submittedName>
        <fullName evidence="3">ABC transporter substrate-binding protein</fullName>
    </submittedName>
</protein>
<dbReference type="PANTHER" id="PTHR30006">
    <property type="entry name" value="THIAMINE-BINDING PERIPLASMIC PROTEIN-RELATED"/>
    <property type="match status" value="1"/>
</dbReference>
<name>A0A261TBX6_9BORD</name>
<proteinExistence type="predicted"/>
<dbReference type="PROSITE" id="PS51257">
    <property type="entry name" value="PROKAR_LIPOPROTEIN"/>
    <property type="match status" value="1"/>
</dbReference>
<dbReference type="Gene3D" id="3.40.190.10">
    <property type="entry name" value="Periplasmic binding protein-like II"/>
    <property type="match status" value="2"/>
</dbReference>
<dbReference type="PANTHER" id="PTHR30006:SF24">
    <property type="entry name" value="SLL0237 PROTEIN"/>
    <property type="match status" value="1"/>
</dbReference>
<dbReference type="Proteomes" id="UP000216913">
    <property type="component" value="Unassembled WGS sequence"/>
</dbReference>